<dbReference type="AlphaFoldDB" id="A0AAV9PUB4"/>
<protein>
    <submittedName>
        <fullName evidence="2">Uncharacterized protein</fullName>
    </submittedName>
</protein>
<reference evidence="2 3" key="1">
    <citation type="submission" date="2023-06" db="EMBL/GenBank/DDBJ databases">
        <title>Black Yeasts Isolated from many extreme environments.</title>
        <authorList>
            <person name="Coleine C."/>
            <person name="Stajich J.E."/>
            <person name="Selbmann L."/>
        </authorList>
    </citation>
    <scope>NUCLEOTIDE SEQUENCE [LARGE SCALE GENOMIC DNA]</scope>
    <source>
        <strain evidence="2 3">CCFEE 5887</strain>
    </source>
</reference>
<gene>
    <name evidence="2" type="ORF">LTR25_011235</name>
</gene>
<feature type="non-terminal residue" evidence="2">
    <location>
        <position position="1"/>
    </location>
</feature>
<accession>A0AAV9PUB4</accession>
<proteinExistence type="predicted"/>
<evidence type="ECO:0000313" key="2">
    <source>
        <dbReference type="EMBL" id="KAK5527388.1"/>
    </source>
</evidence>
<comment type="caution">
    <text evidence="2">The sequence shown here is derived from an EMBL/GenBank/DDBJ whole genome shotgun (WGS) entry which is preliminary data.</text>
</comment>
<keyword evidence="3" id="KW-1185">Reference proteome</keyword>
<feature type="region of interest" description="Disordered" evidence="1">
    <location>
        <begin position="1"/>
        <end position="27"/>
    </location>
</feature>
<dbReference type="EMBL" id="JAXLQG010000109">
    <property type="protein sequence ID" value="KAK5527388.1"/>
    <property type="molecule type" value="Genomic_DNA"/>
</dbReference>
<feature type="compositionally biased region" description="Basic and acidic residues" evidence="1">
    <location>
        <begin position="1"/>
        <end position="22"/>
    </location>
</feature>
<dbReference type="Proteomes" id="UP001345827">
    <property type="component" value="Unassembled WGS sequence"/>
</dbReference>
<evidence type="ECO:0000256" key="1">
    <source>
        <dbReference type="SAM" id="MobiDB-lite"/>
    </source>
</evidence>
<evidence type="ECO:0000313" key="3">
    <source>
        <dbReference type="Proteomes" id="UP001345827"/>
    </source>
</evidence>
<sequence length="60" mass="7183">ASHRDKLEEGRQKLHNYYGDKEEMTDEQENQVYENLIKLAKENGLHDLRKTLQELYDSCD</sequence>
<name>A0AAV9PUB4_9PEZI</name>
<organism evidence="2 3">
    <name type="scientific">Vermiconidia calcicola</name>
    <dbReference type="NCBI Taxonomy" id="1690605"/>
    <lineage>
        <taxon>Eukaryota</taxon>
        <taxon>Fungi</taxon>
        <taxon>Dikarya</taxon>
        <taxon>Ascomycota</taxon>
        <taxon>Pezizomycotina</taxon>
        <taxon>Dothideomycetes</taxon>
        <taxon>Dothideomycetidae</taxon>
        <taxon>Mycosphaerellales</taxon>
        <taxon>Extremaceae</taxon>
        <taxon>Vermiconidia</taxon>
    </lineage>
</organism>